<gene>
    <name evidence="1" type="ORF">Amon02_000315900</name>
</gene>
<sequence length="312" mass="33931">MATLIPPPSKKQKRAAQQPREVNIIPKDLSNVLINFQASDTGETVGGSMRVPGAITEKQLEELLNQLNGTSDDPVPYTFSLQNGKDLVDIKDNLYSSVLQPGIKTTEDFMTLVYTPRAVFKVKPVTRSSATISGHGSTILAAQFAPNTSSKMVTGAGDSTARLWDCNTQTIQYTFSGHSNWVLCVSWSPQGDVIATGSMDSTVRLWDPKTGKSIGNALTGHSKWISSLAWEPIHLVKPGNKPRLVSASKDGTIKVWDTATRQCLMTMSGHSSAVSCVKWGGSNLIYTGSHDKTIRVWDAKDGKSQKMNKPRH</sequence>
<name>A0ACB5SZY3_AMBMO</name>
<proteinExistence type="predicted"/>
<accession>A0ACB5SZY3</accession>
<dbReference type="EMBL" id="BSXS01001960">
    <property type="protein sequence ID" value="GME77762.1"/>
    <property type="molecule type" value="Genomic_DNA"/>
</dbReference>
<comment type="caution">
    <text evidence="1">The sequence shown here is derived from an EMBL/GenBank/DDBJ whole genome shotgun (WGS) entry which is preliminary data.</text>
</comment>
<reference evidence="1" key="1">
    <citation type="submission" date="2023-04" db="EMBL/GenBank/DDBJ databases">
        <title>Ambrosiozyma monospora NBRC 10751.</title>
        <authorList>
            <person name="Ichikawa N."/>
            <person name="Sato H."/>
            <person name="Tonouchi N."/>
        </authorList>
    </citation>
    <scope>NUCLEOTIDE SEQUENCE</scope>
    <source>
        <strain evidence="1">NBRC 10751</strain>
    </source>
</reference>
<evidence type="ECO:0000313" key="2">
    <source>
        <dbReference type="Proteomes" id="UP001165064"/>
    </source>
</evidence>
<protein>
    <submittedName>
        <fullName evidence="1">Unnamed protein product</fullName>
    </submittedName>
</protein>
<keyword evidence="2" id="KW-1185">Reference proteome</keyword>
<organism evidence="1 2">
    <name type="scientific">Ambrosiozyma monospora</name>
    <name type="common">Yeast</name>
    <name type="synonym">Endomycopsis monosporus</name>
    <dbReference type="NCBI Taxonomy" id="43982"/>
    <lineage>
        <taxon>Eukaryota</taxon>
        <taxon>Fungi</taxon>
        <taxon>Dikarya</taxon>
        <taxon>Ascomycota</taxon>
        <taxon>Saccharomycotina</taxon>
        <taxon>Pichiomycetes</taxon>
        <taxon>Pichiales</taxon>
        <taxon>Pichiaceae</taxon>
        <taxon>Ambrosiozyma</taxon>
    </lineage>
</organism>
<evidence type="ECO:0000313" key="1">
    <source>
        <dbReference type="EMBL" id="GME77762.1"/>
    </source>
</evidence>
<dbReference type="Proteomes" id="UP001165064">
    <property type="component" value="Unassembled WGS sequence"/>
</dbReference>